<keyword evidence="4 7" id="KW-0812">Transmembrane</keyword>
<evidence type="ECO:0000256" key="5">
    <source>
        <dbReference type="ARBA" id="ARBA00022989"/>
    </source>
</evidence>
<reference evidence="9 10" key="1">
    <citation type="submission" date="2022-10" db="EMBL/GenBank/DDBJ databases">
        <title>The complete genomes of actinobacterial strains from the NBC collection.</title>
        <authorList>
            <person name="Joergensen T.S."/>
            <person name="Alvarez Arevalo M."/>
            <person name="Sterndorff E.B."/>
            <person name="Faurdal D."/>
            <person name="Vuksanovic O."/>
            <person name="Mourched A.-S."/>
            <person name="Charusanti P."/>
            <person name="Shaw S."/>
            <person name="Blin K."/>
            <person name="Weber T."/>
        </authorList>
    </citation>
    <scope>NUCLEOTIDE SEQUENCE [LARGE SCALE GENOMIC DNA]</scope>
    <source>
        <strain evidence="9 10">NBC_01247</strain>
    </source>
</reference>
<feature type="transmembrane region" description="Helical" evidence="7">
    <location>
        <begin position="319"/>
        <end position="340"/>
    </location>
</feature>
<dbReference type="InterPro" id="IPR050171">
    <property type="entry name" value="MFS_Transporters"/>
</dbReference>
<evidence type="ECO:0000256" key="1">
    <source>
        <dbReference type="ARBA" id="ARBA00004651"/>
    </source>
</evidence>
<feature type="domain" description="Major facilitator superfamily (MFS) profile" evidence="8">
    <location>
        <begin position="1"/>
        <end position="372"/>
    </location>
</feature>
<evidence type="ECO:0000256" key="3">
    <source>
        <dbReference type="ARBA" id="ARBA00022475"/>
    </source>
</evidence>
<keyword evidence="10" id="KW-1185">Reference proteome</keyword>
<feature type="transmembrane region" description="Helical" evidence="7">
    <location>
        <begin position="35"/>
        <end position="57"/>
    </location>
</feature>
<feature type="transmembrane region" description="Helical" evidence="7">
    <location>
        <begin position="64"/>
        <end position="83"/>
    </location>
</feature>
<feature type="transmembrane region" description="Helical" evidence="7">
    <location>
        <begin position="346"/>
        <end position="366"/>
    </location>
</feature>
<dbReference type="InterPro" id="IPR001958">
    <property type="entry name" value="Tet-R_TetA/multi-R_MdtG-like"/>
</dbReference>
<keyword evidence="6 7" id="KW-0472">Membrane</keyword>
<feature type="transmembrane region" description="Helical" evidence="7">
    <location>
        <begin position="89"/>
        <end position="111"/>
    </location>
</feature>
<dbReference type="CDD" id="cd17473">
    <property type="entry name" value="MFS_arabinose_efflux_permease_like"/>
    <property type="match status" value="1"/>
</dbReference>
<evidence type="ECO:0000256" key="6">
    <source>
        <dbReference type="ARBA" id="ARBA00023136"/>
    </source>
</evidence>
<dbReference type="SUPFAM" id="SSF103473">
    <property type="entry name" value="MFS general substrate transporter"/>
    <property type="match status" value="1"/>
</dbReference>
<sequence>MAGSCLPILGAVLIAPVLPRMQDHFATTPGAEVLVPVVLTVPALALALLAPFAGVLVDRLGRGRLLTISTVVYALVGTAPLWLDSLSAIVASRVLVGIAEAAIMTCCTTLIGDYWSGRERERYLALQAMCASLSATAFFVLGGAAGSAGWRAPFWAYAVGLVLAPLMASRLRPVHPETASDTRSGERRPFPLRSLTAPCALTFFGAIVFYTVPVEMSYLLEDLGVTSAAAAGLAAAAASAATVAGAASFPRLARRAEALLPLVFAVCAAGFAVMCFAPSTSLLVLGAVVNCLATGLLLPTLVTRTLALLLHEDRGRGTGLWNAAFFLGEFLCPLALLGLAGAVGTLAGAVGVLAAVTAVVALGLAVTRARRGATPATVEAAAV</sequence>
<feature type="transmembrane region" description="Helical" evidence="7">
    <location>
        <begin position="259"/>
        <end position="279"/>
    </location>
</feature>
<dbReference type="EMBL" id="CP108482">
    <property type="protein sequence ID" value="WUS61800.1"/>
    <property type="molecule type" value="Genomic_DNA"/>
</dbReference>
<dbReference type="PANTHER" id="PTHR23517">
    <property type="entry name" value="RESISTANCE PROTEIN MDTM, PUTATIVE-RELATED-RELATED"/>
    <property type="match status" value="1"/>
</dbReference>
<feature type="transmembrane region" description="Helical" evidence="7">
    <location>
        <begin position="192"/>
        <end position="212"/>
    </location>
</feature>
<evidence type="ECO:0000259" key="8">
    <source>
        <dbReference type="PROSITE" id="PS50850"/>
    </source>
</evidence>
<evidence type="ECO:0000256" key="2">
    <source>
        <dbReference type="ARBA" id="ARBA00022448"/>
    </source>
</evidence>
<keyword evidence="3" id="KW-1003">Cell membrane</keyword>
<dbReference type="PRINTS" id="PR01035">
    <property type="entry name" value="TCRTETA"/>
</dbReference>
<evidence type="ECO:0000313" key="9">
    <source>
        <dbReference type="EMBL" id="WUS61800.1"/>
    </source>
</evidence>
<dbReference type="InterPro" id="IPR011701">
    <property type="entry name" value="MFS"/>
</dbReference>
<evidence type="ECO:0000313" key="10">
    <source>
        <dbReference type="Proteomes" id="UP001432014"/>
    </source>
</evidence>
<organism evidence="9 10">
    <name type="scientific">Kitasatospora herbaricolor</name>
    <dbReference type="NCBI Taxonomy" id="68217"/>
    <lineage>
        <taxon>Bacteria</taxon>
        <taxon>Bacillati</taxon>
        <taxon>Actinomycetota</taxon>
        <taxon>Actinomycetes</taxon>
        <taxon>Kitasatosporales</taxon>
        <taxon>Streptomycetaceae</taxon>
        <taxon>Kitasatospora</taxon>
    </lineage>
</organism>
<name>A0ABZ1WMD7_9ACTN</name>
<dbReference type="InterPro" id="IPR020846">
    <property type="entry name" value="MFS_dom"/>
</dbReference>
<protein>
    <submittedName>
        <fullName evidence="9">MFS transporter</fullName>
    </submittedName>
</protein>
<feature type="transmembrane region" description="Helical" evidence="7">
    <location>
        <begin position="224"/>
        <end position="247"/>
    </location>
</feature>
<dbReference type="InterPro" id="IPR036259">
    <property type="entry name" value="MFS_trans_sf"/>
</dbReference>
<accession>A0ABZ1WMD7</accession>
<feature type="transmembrane region" description="Helical" evidence="7">
    <location>
        <begin position="285"/>
        <end position="307"/>
    </location>
</feature>
<dbReference type="Proteomes" id="UP001432014">
    <property type="component" value="Chromosome"/>
</dbReference>
<keyword evidence="2" id="KW-0813">Transport</keyword>
<feature type="transmembrane region" description="Helical" evidence="7">
    <location>
        <begin position="154"/>
        <end position="171"/>
    </location>
</feature>
<evidence type="ECO:0000256" key="4">
    <source>
        <dbReference type="ARBA" id="ARBA00022692"/>
    </source>
</evidence>
<dbReference type="PROSITE" id="PS50850">
    <property type="entry name" value="MFS"/>
    <property type="match status" value="1"/>
</dbReference>
<evidence type="ECO:0000256" key="7">
    <source>
        <dbReference type="SAM" id="Phobius"/>
    </source>
</evidence>
<feature type="transmembrane region" description="Helical" evidence="7">
    <location>
        <begin position="123"/>
        <end position="148"/>
    </location>
</feature>
<proteinExistence type="predicted"/>
<dbReference type="Gene3D" id="1.20.1250.20">
    <property type="entry name" value="MFS general substrate transporter like domains"/>
    <property type="match status" value="1"/>
</dbReference>
<keyword evidence="5 7" id="KW-1133">Transmembrane helix</keyword>
<comment type="subcellular location">
    <subcellularLocation>
        <location evidence="1">Cell membrane</location>
        <topology evidence="1">Multi-pass membrane protein</topology>
    </subcellularLocation>
</comment>
<dbReference type="Pfam" id="PF07690">
    <property type="entry name" value="MFS_1"/>
    <property type="match status" value="1"/>
</dbReference>
<gene>
    <name evidence="9" type="ORF">OG469_35580</name>
</gene>